<evidence type="ECO:0000256" key="6">
    <source>
        <dbReference type="ARBA" id="ARBA00020771"/>
    </source>
</evidence>
<evidence type="ECO:0000256" key="5">
    <source>
        <dbReference type="ARBA" id="ARBA00012053"/>
    </source>
</evidence>
<feature type="binding site" evidence="15">
    <location>
        <position position="267"/>
    </location>
    <ligand>
        <name>5-aminolevulinate</name>
        <dbReference type="ChEBI" id="CHEBI:356416"/>
        <label>1</label>
    </ligand>
</feature>
<dbReference type="GO" id="GO:0006783">
    <property type="term" value="P:heme biosynthetic process"/>
    <property type="evidence" value="ECO:0007669"/>
    <property type="project" value="UniProtKB-KW"/>
</dbReference>
<keyword evidence="10 17" id="KW-0456">Lyase</keyword>
<evidence type="ECO:0000256" key="10">
    <source>
        <dbReference type="ARBA" id="ARBA00023239"/>
    </source>
</evidence>
<dbReference type="InterPro" id="IPR001731">
    <property type="entry name" value="ALAD"/>
</dbReference>
<evidence type="ECO:0000313" key="20">
    <source>
        <dbReference type="Proteomes" id="UP001138500"/>
    </source>
</evidence>
<comment type="subunit">
    <text evidence="4 17">Homooctamer.</text>
</comment>
<evidence type="ECO:0000256" key="2">
    <source>
        <dbReference type="ARBA" id="ARBA00004694"/>
    </source>
</evidence>
<dbReference type="Proteomes" id="UP001138500">
    <property type="component" value="Unassembled WGS sequence"/>
</dbReference>
<evidence type="ECO:0000256" key="14">
    <source>
        <dbReference type="PIRSR" id="PIRSR001415-1"/>
    </source>
</evidence>
<keyword evidence="8 16" id="KW-0862">Zinc</keyword>
<dbReference type="InterPro" id="IPR013785">
    <property type="entry name" value="Aldolase_TIM"/>
</dbReference>
<name>A0A9W7SLX9_9PEZI</name>
<dbReference type="Pfam" id="PF00490">
    <property type="entry name" value="ALAD"/>
    <property type="match status" value="1"/>
</dbReference>
<feature type="binding site" evidence="15">
    <location>
        <position position="255"/>
    </location>
    <ligand>
        <name>5-aminolevulinate</name>
        <dbReference type="ChEBI" id="CHEBI:356416"/>
        <label>1</label>
    </ligand>
</feature>
<dbReference type="SUPFAM" id="SSF51569">
    <property type="entry name" value="Aldolase"/>
    <property type="match status" value="1"/>
</dbReference>
<gene>
    <name evidence="19" type="ORF">Tdes44962_MAKER04575</name>
</gene>
<dbReference type="InterPro" id="IPR030656">
    <property type="entry name" value="ALAD_AS"/>
</dbReference>
<feature type="binding site" evidence="16">
    <location>
        <position position="170"/>
    </location>
    <ligand>
        <name>Zn(2+)</name>
        <dbReference type="ChEBI" id="CHEBI:29105"/>
        <note>catalytic</note>
    </ligand>
</feature>
<dbReference type="PANTHER" id="PTHR11458:SF0">
    <property type="entry name" value="DELTA-AMINOLEVULINIC ACID DEHYDRATASE"/>
    <property type="match status" value="1"/>
</dbReference>
<comment type="pathway">
    <text evidence="2">Porphyrin-containing compound metabolism; protoporphyrin-IX biosynthesis; coproporphyrinogen-III from 5-aminolevulinate: step 1/4.</text>
</comment>
<reference evidence="19 20" key="2">
    <citation type="journal article" date="2021" name="Curr. Genet.">
        <title>Genetic response to nitrogen starvation in the aggressive Eucalyptus foliar pathogen Teratosphaeria destructans.</title>
        <authorList>
            <person name="Havenga M."/>
            <person name="Wingfield B.D."/>
            <person name="Wingfield M.J."/>
            <person name="Dreyer L.L."/>
            <person name="Roets F."/>
            <person name="Aylward J."/>
        </authorList>
    </citation>
    <scope>NUCLEOTIDE SEQUENCE [LARGE SCALE GENOMIC DNA]</scope>
    <source>
        <strain evidence="19">CMW44962</strain>
    </source>
</reference>
<dbReference type="PANTHER" id="PTHR11458">
    <property type="entry name" value="DELTA-AMINOLEVULINIC ACID DEHYDRATASE"/>
    <property type="match status" value="1"/>
</dbReference>
<evidence type="ECO:0000256" key="16">
    <source>
        <dbReference type="PIRSR" id="PIRSR001415-3"/>
    </source>
</evidence>
<evidence type="ECO:0000256" key="11">
    <source>
        <dbReference type="ARBA" id="ARBA00023244"/>
    </source>
</evidence>
<comment type="cofactor">
    <cofactor evidence="1">
        <name>Zn(2+)</name>
        <dbReference type="ChEBI" id="CHEBI:29105"/>
    </cofactor>
</comment>
<keyword evidence="9" id="KW-0350">Heme biosynthesis</keyword>
<feature type="binding site" evidence="16">
    <location>
        <position position="168"/>
    </location>
    <ligand>
        <name>Zn(2+)</name>
        <dbReference type="ChEBI" id="CHEBI:29105"/>
        <note>catalytic</note>
    </ligand>
</feature>
<keyword evidence="11 17" id="KW-0627">Porphyrin biosynthesis</keyword>
<proteinExistence type="inferred from homology"/>
<feature type="binding site" evidence="15">
    <location>
        <position position="364"/>
    </location>
    <ligand>
        <name>5-aminolevulinate</name>
        <dbReference type="ChEBI" id="CHEBI:356416"/>
        <label>2</label>
    </ligand>
</feature>
<evidence type="ECO:0000256" key="12">
    <source>
        <dbReference type="ARBA" id="ARBA00025628"/>
    </source>
</evidence>
<comment type="caution">
    <text evidence="19">The sequence shown here is derived from an EMBL/GenBank/DDBJ whole genome shotgun (WGS) entry which is preliminary data.</text>
</comment>
<dbReference type="GO" id="GO:0008270">
    <property type="term" value="F:zinc ion binding"/>
    <property type="evidence" value="ECO:0007669"/>
    <property type="project" value="TreeGrafter"/>
</dbReference>
<dbReference type="GO" id="GO:0005829">
    <property type="term" value="C:cytosol"/>
    <property type="evidence" value="ECO:0007669"/>
    <property type="project" value="TreeGrafter"/>
</dbReference>
<evidence type="ECO:0000256" key="9">
    <source>
        <dbReference type="ARBA" id="ARBA00023133"/>
    </source>
</evidence>
<keyword evidence="7 16" id="KW-0479">Metal-binding</keyword>
<dbReference type="EMBL" id="RIBY02002189">
    <property type="protein sequence ID" value="KAH9823615.1"/>
    <property type="molecule type" value="Genomic_DNA"/>
</dbReference>
<dbReference type="OrthoDB" id="1530at2759"/>
<evidence type="ECO:0000256" key="13">
    <source>
        <dbReference type="ARBA" id="ARBA00047651"/>
    </source>
</evidence>
<comment type="catalytic activity">
    <reaction evidence="13 17">
        <text>2 5-aminolevulinate = porphobilinogen + 2 H2O + H(+)</text>
        <dbReference type="Rhea" id="RHEA:24064"/>
        <dbReference type="ChEBI" id="CHEBI:15377"/>
        <dbReference type="ChEBI" id="CHEBI:15378"/>
        <dbReference type="ChEBI" id="CHEBI:58126"/>
        <dbReference type="ChEBI" id="CHEBI:356416"/>
        <dbReference type="EC" id="4.2.1.24"/>
    </reaction>
</comment>
<evidence type="ECO:0000313" key="19">
    <source>
        <dbReference type="EMBL" id="KAH9823615.1"/>
    </source>
</evidence>
<dbReference type="GO" id="GO:0004655">
    <property type="term" value="F:porphobilinogen synthase activity"/>
    <property type="evidence" value="ECO:0007669"/>
    <property type="project" value="UniProtKB-EC"/>
</dbReference>
<dbReference type="PROSITE" id="PS00169">
    <property type="entry name" value="D_ALA_DEHYDRATASE"/>
    <property type="match status" value="1"/>
</dbReference>
<dbReference type="EC" id="4.2.1.24" evidence="5 17"/>
<evidence type="ECO:0000256" key="18">
    <source>
        <dbReference type="RuleBase" id="RU004161"/>
    </source>
</evidence>
<reference evidence="19 20" key="1">
    <citation type="journal article" date="2018" name="IMA Fungus">
        <title>IMA Genome-F 10: Nine draft genome sequences of Claviceps purpurea s.lat., including C. arundinis, C. humidiphila, and C. cf. spartinae, pseudomolecules for the pitch canker pathogen Fusarium circinatum, draft genome of Davidsoniella eucalypti, Grosmannia galeiformis, Quambalaria eucalypti, and Teratosphaeria destructans.</title>
        <authorList>
            <person name="Wingfield B.D."/>
            <person name="Liu M."/>
            <person name="Nguyen H.D."/>
            <person name="Lane F.A."/>
            <person name="Morgan S.W."/>
            <person name="De Vos L."/>
            <person name="Wilken P.M."/>
            <person name="Duong T.A."/>
            <person name="Aylward J."/>
            <person name="Coetzee M.P."/>
            <person name="Dadej K."/>
            <person name="De Beer Z.W."/>
            <person name="Findlay W."/>
            <person name="Havenga M."/>
            <person name="Kolarik M."/>
            <person name="Menzies J.G."/>
            <person name="Naidoo K."/>
            <person name="Pochopski O."/>
            <person name="Shoukouhi P."/>
            <person name="Santana Q.C."/>
            <person name="Seifert K.A."/>
            <person name="Soal N."/>
            <person name="Steenkamp E.T."/>
            <person name="Tatham C.T."/>
            <person name="van der Nest M.A."/>
            <person name="Wingfield M.J."/>
        </authorList>
    </citation>
    <scope>NUCLEOTIDE SEQUENCE [LARGE SCALE GENOMIC DNA]</scope>
    <source>
        <strain evidence="19">CMW44962</strain>
    </source>
</reference>
<feature type="binding site" evidence="15">
    <location>
        <position position="325"/>
    </location>
    <ligand>
        <name>5-aminolevulinate</name>
        <dbReference type="ChEBI" id="CHEBI:356416"/>
        <label>2</label>
    </ligand>
</feature>
<comment type="similarity">
    <text evidence="3 18">Belongs to the ALAD family.</text>
</comment>
<evidence type="ECO:0000256" key="8">
    <source>
        <dbReference type="ARBA" id="ARBA00022833"/>
    </source>
</evidence>
<sequence>MATLLEAKPGLQLPALGLVTPPHVEAIEDPLISAVYDRGQHTRSSKTDGAIRLHSGYSHTLTRAWQSQSSLRKESFVYPLFISDLSDERSAIPTMPGQLRLGIRRLAEHLEPLVRKGLAAVILFGVISDAANKDPSGTAANDIRTPVIEGIKLIRSQFPELYVICDVCLCEYTDHGHCGILNADGSLDNQNSVRRLVEVAVSYARAGAHCVAPSDMNDTRIAGMKSGLIACGLGHQVSLMSYSAKFHSKLYGPFRDAAASEPAFGDRQSYQLPVGARGLARRAIQRDVQEGADFILVKPAGNYLDIIRDARELDPNVVIAAYQVSGEYASLHAAANAGVGGLRELAHESCEALVRAGATIIISYFTPQFLEWLS</sequence>
<evidence type="ECO:0000256" key="1">
    <source>
        <dbReference type="ARBA" id="ARBA00001947"/>
    </source>
</evidence>
<comment type="function">
    <text evidence="12">Catalyzes an early step in the biosynthesis of tetrapyrroles. Binds two molecules of 5-aminolevulinate per subunit, each at a distinct site, and catalyzes their condensation to form porphobilinogen.</text>
</comment>
<evidence type="ECO:0000256" key="17">
    <source>
        <dbReference type="RuleBase" id="RU000515"/>
    </source>
</evidence>
<evidence type="ECO:0000256" key="7">
    <source>
        <dbReference type="ARBA" id="ARBA00022723"/>
    </source>
</evidence>
<accession>A0A9W7SLX9</accession>
<dbReference type="Gene3D" id="3.20.20.70">
    <property type="entry name" value="Aldolase class I"/>
    <property type="match status" value="1"/>
</dbReference>
<keyword evidence="20" id="KW-1185">Reference proteome</keyword>
<feature type="active site" description="Schiff-base intermediate with substrate" evidence="14">
    <location>
        <position position="298"/>
    </location>
</feature>
<protein>
    <recommendedName>
        <fullName evidence="6 17">Delta-aminolevulinic acid dehydratase</fullName>
        <ecNumber evidence="5 17">4.2.1.24</ecNumber>
    </recommendedName>
</protein>
<dbReference type="AlphaFoldDB" id="A0A9W7SLX9"/>
<organism evidence="19 20">
    <name type="scientific">Teratosphaeria destructans</name>
    <dbReference type="NCBI Taxonomy" id="418781"/>
    <lineage>
        <taxon>Eukaryota</taxon>
        <taxon>Fungi</taxon>
        <taxon>Dikarya</taxon>
        <taxon>Ascomycota</taxon>
        <taxon>Pezizomycotina</taxon>
        <taxon>Dothideomycetes</taxon>
        <taxon>Dothideomycetidae</taxon>
        <taxon>Mycosphaerellales</taxon>
        <taxon>Teratosphaeriaceae</taxon>
        <taxon>Teratosphaeria</taxon>
    </lineage>
</organism>
<dbReference type="PRINTS" id="PR00144">
    <property type="entry name" value="DALDHYDRTASE"/>
</dbReference>
<dbReference type="NCBIfam" id="NF006762">
    <property type="entry name" value="PRK09283.1"/>
    <property type="match status" value="1"/>
</dbReference>
<feature type="binding site" evidence="16">
    <location>
        <position position="178"/>
    </location>
    <ligand>
        <name>Zn(2+)</name>
        <dbReference type="ChEBI" id="CHEBI:29105"/>
        <note>catalytic</note>
    </ligand>
</feature>
<dbReference type="FunFam" id="3.20.20.70:FF:000048">
    <property type="entry name" value="Delta-aminolevulinic acid dehydratase"/>
    <property type="match status" value="1"/>
</dbReference>
<dbReference type="SMART" id="SM01004">
    <property type="entry name" value="ALAD"/>
    <property type="match status" value="1"/>
</dbReference>
<evidence type="ECO:0000256" key="4">
    <source>
        <dbReference type="ARBA" id="ARBA00011823"/>
    </source>
</evidence>
<feature type="active site" description="Schiff-base intermediate with substrate" evidence="14">
    <location>
        <position position="245"/>
    </location>
</feature>
<evidence type="ECO:0000256" key="15">
    <source>
        <dbReference type="PIRSR" id="PIRSR001415-2"/>
    </source>
</evidence>
<dbReference type="PIRSF" id="PIRSF001415">
    <property type="entry name" value="Porphbilin_synth"/>
    <property type="match status" value="1"/>
</dbReference>
<evidence type="ECO:0000256" key="3">
    <source>
        <dbReference type="ARBA" id="ARBA00008055"/>
    </source>
</evidence>